<keyword evidence="7" id="KW-1185">Reference proteome</keyword>
<feature type="domain" description="Phorbol-ester/DAG-type" evidence="4">
    <location>
        <begin position="464"/>
        <end position="516"/>
    </location>
</feature>
<sequence length="624" mass="72777">MDTCNMVVLQHKHSLSLIDLNPKYPHDEQVYDDEEDLIIKQAFRCPCARCEQEITYLHRYYYKCDQCDYSLHKLCKNFPTTLQHVSHSAHSLALFLDESLGQCHMCKSTPRNMQLRYGCSRCMFSICLDCAIGDVQYHTIYHPSHQHPLIPFCKHKQVSAECDACGKEHRGVFYECSTCFRFSAHNDCVFQPKRLLIQDGTGGRFSHTHPLILAYSFPAIDQKAKFYPTCRVCDNSFSDRENFWVYKCEKCRYYAHADCANSIWEPSNSIFTYMEQIIDSRLGTGEDVDYPLDDLTFEQYKDMKDRYHVLDFPLPDLSCCIFTDLLSKTNYEMSITHNSHEHPLVLVDSQCNNITLYYYECRACRTPIIAMPFYECTKCRFRLHEWCTRVPTELKGHPSCRYDERSYLQHTIIFMPEVHERPAPCSVCYYSCYRFAYRCVTCDCYIHVWCALAPTFITHKSHPYHLFHRLHDKWLNKGYCRVCLSDFTDPRETSYTCMLCDFHLHMECALLLPETTRHRYDKHPMTLCYSPVEDHIGDYFCEVCEEEINPNGAFYHCHECLQSMHTACAPLVPHIRGLHAEGVAVELDKYFIDRCKKVAVMAANLSQTPSSSMAPQGSTSSTSS</sequence>
<dbReference type="Proteomes" id="UP000215914">
    <property type="component" value="Chromosome 12"/>
</dbReference>
<name>A0A251T0S3_HELAN</name>
<dbReference type="GO" id="GO:0046872">
    <property type="term" value="F:metal ion binding"/>
    <property type="evidence" value="ECO:0007669"/>
    <property type="project" value="UniProtKB-KW"/>
</dbReference>
<dbReference type="EMBL" id="MNCJ02000327">
    <property type="protein sequence ID" value="KAF5776630.1"/>
    <property type="molecule type" value="Genomic_DNA"/>
</dbReference>
<dbReference type="OrthoDB" id="938199at2759"/>
<dbReference type="PANTHER" id="PTHR32410">
    <property type="entry name" value="CYSTEINE/HISTIDINE-RICH C1 DOMAIN FAMILY PROTEIN"/>
    <property type="match status" value="1"/>
</dbReference>
<evidence type="ECO:0000313" key="5">
    <source>
        <dbReference type="EMBL" id="KAF5776630.1"/>
    </source>
</evidence>
<keyword evidence="3" id="KW-0862">Zinc</keyword>
<dbReference type="InterPro" id="IPR002219">
    <property type="entry name" value="PKC_DAG/PE"/>
</dbReference>
<evidence type="ECO:0000256" key="2">
    <source>
        <dbReference type="ARBA" id="ARBA00022737"/>
    </source>
</evidence>
<organism evidence="6 7">
    <name type="scientific">Helianthus annuus</name>
    <name type="common">Common sunflower</name>
    <dbReference type="NCBI Taxonomy" id="4232"/>
    <lineage>
        <taxon>Eukaryota</taxon>
        <taxon>Viridiplantae</taxon>
        <taxon>Streptophyta</taxon>
        <taxon>Embryophyta</taxon>
        <taxon>Tracheophyta</taxon>
        <taxon>Spermatophyta</taxon>
        <taxon>Magnoliopsida</taxon>
        <taxon>eudicotyledons</taxon>
        <taxon>Gunneridae</taxon>
        <taxon>Pentapetalae</taxon>
        <taxon>asterids</taxon>
        <taxon>campanulids</taxon>
        <taxon>Asterales</taxon>
        <taxon>Asteraceae</taxon>
        <taxon>Asteroideae</taxon>
        <taxon>Heliantheae alliance</taxon>
        <taxon>Heliantheae</taxon>
        <taxon>Helianthus</taxon>
    </lineage>
</organism>
<keyword evidence="1" id="KW-0479">Metal-binding</keyword>
<dbReference type="InParanoid" id="A0A251T0S3"/>
<evidence type="ECO:0000256" key="3">
    <source>
        <dbReference type="ARBA" id="ARBA00022833"/>
    </source>
</evidence>
<keyword evidence="2" id="KW-0677">Repeat</keyword>
<dbReference type="AlphaFoldDB" id="A0A251T0S3"/>
<dbReference type="InterPro" id="IPR046349">
    <property type="entry name" value="C1-like_sf"/>
</dbReference>
<reference evidence="5" key="3">
    <citation type="submission" date="2020-06" db="EMBL/GenBank/DDBJ databases">
        <title>Helianthus annuus Genome sequencing and assembly Release 2.</title>
        <authorList>
            <person name="Gouzy J."/>
            <person name="Langlade N."/>
            <person name="Munos S."/>
        </authorList>
    </citation>
    <scope>NUCLEOTIDE SEQUENCE</scope>
    <source>
        <tissue evidence="5">Leaves</tissue>
    </source>
</reference>
<evidence type="ECO:0000313" key="6">
    <source>
        <dbReference type="EMBL" id="OTG04106.1"/>
    </source>
</evidence>
<reference evidence="5 7" key="1">
    <citation type="journal article" date="2017" name="Nature">
        <title>The sunflower genome provides insights into oil metabolism, flowering and Asterid evolution.</title>
        <authorList>
            <person name="Badouin H."/>
            <person name="Gouzy J."/>
            <person name="Grassa C.J."/>
            <person name="Murat F."/>
            <person name="Staton S.E."/>
            <person name="Cottret L."/>
            <person name="Lelandais-Briere C."/>
            <person name="Owens G.L."/>
            <person name="Carrere S."/>
            <person name="Mayjonade B."/>
            <person name="Legrand L."/>
            <person name="Gill N."/>
            <person name="Kane N.C."/>
            <person name="Bowers J.E."/>
            <person name="Hubner S."/>
            <person name="Bellec A."/>
            <person name="Berard A."/>
            <person name="Berges H."/>
            <person name="Blanchet N."/>
            <person name="Boniface M.C."/>
            <person name="Brunel D."/>
            <person name="Catrice O."/>
            <person name="Chaidir N."/>
            <person name="Claudel C."/>
            <person name="Donnadieu C."/>
            <person name="Faraut T."/>
            <person name="Fievet G."/>
            <person name="Helmstetter N."/>
            <person name="King M."/>
            <person name="Knapp S.J."/>
            <person name="Lai Z."/>
            <person name="Le Paslier M.C."/>
            <person name="Lippi Y."/>
            <person name="Lorenzon L."/>
            <person name="Mandel J.R."/>
            <person name="Marage G."/>
            <person name="Marchand G."/>
            <person name="Marquand E."/>
            <person name="Bret-Mestries E."/>
            <person name="Morien E."/>
            <person name="Nambeesan S."/>
            <person name="Nguyen T."/>
            <person name="Pegot-Espagnet P."/>
            <person name="Pouilly N."/>
            <person name="Raftis F."/>
            <person name="Sallet E."/>
            <person name="Schiex T."/>
            <person name="Thomas J."/>
            <person name="Vandecasteele C."/>
            <person name="Vares D."/>
            <person name="Vear F."/>
            <person name="Vautrin S."/>
            <person name="Crespi M."/>
            <person name="Mangin B."/>
            <person name="Burke J.M."/>
            <person name="Salse J."/>
            <person name="Munos S."/>
            <person name="Vincourt P."/>
            <person name="Rieseberg L.H."/>
            <person name="Langlade N.B."/>
        </authorList>
    </citation>
    <scope>NUCLEOTIDE SEQUENCE [LARGE SCALE GENOMIC DNA]</scope>
    <source>
        <strain evidence="7">cv. SF193</strain>
        <tissue evidence="5">Leaves</tissue>
    </source>
</reference>
<dbReference type="EMBL" id="CM007901">
    <property type="protein sequence ID" value="OTG04106.1"/>
    <property type="molecule type" value="Genomic_DNA"/>
</dbReference>
<dbReference type="OMA" id="ETECTEW"/>
<evidence type="ECO:0000313" key="7">
    <source>
        <dbReference type="Proteomes" id="UP000215914"/>
    </source>
</evidence>
<dbReference type="PROSITE" id="PS50081">
    <property type="entry name" value="ZF_DAG_PE_2"/>
    <property type="match status" value="1"/>
</dbReference>
<gene>
    <name evidence="6" type="ORF">HannXRQ_Chr12g0358641</name>
    <name evidence="5" type="ORF">HanXRQr2_Chr12g0526381</name>
</gene>
<dbReference type="Gramene" id="mRNA:HanXRQr2_Chr12g0526381">
    <property type="protein sequence ID" value="mRNA:HanXRQr2_Chr12g0526381"/>
    <property type="gene ID" value="HanXRQr2_Chr12g0526381"/>
</dbReference>
<reference evidence="6" key="2">
    <citation type="submission" date="2017-02" db="EMBL/GenBank/DDBJ databases">
        <title>Sunflower complete genome.</title>
        <authorList>
            <person name="Langlade N."/>
            <person name="Munos S."/>
        </authorList>
    </citation>
    <scope>NUCLEOTIDE SEQUENCE [LARGE SCALE GENOMIC DNA]</scope>
    <source>
        <tissue evidence="6">Leaves</tissue>
    </source>
</reference>
<dbReference type="PANTHER" id="PTHR32410:SF161">
    <property type="entry name" value="DC1, ZINC FINGER, RING_FYVE_PHD-TYPE-RELATED"/>
    <property type="match status" value="1"/>
</dbReference>
<proteinExistence type="predicted"/>
<dbReference type="InterPro" id="IPR004146">
    <property type="entry name" value="DC1"/>
</dbReference>
<dbReference type="SUPFAM" id="SSF57889">
    <property type="entry name" value="Cysteine-rich domain"/>
    <property type="match status" value="6"/>
</dbReference>
<evidence type="ECO:0000259" key="4">
    <source>
        <dbReference type="PROSITE" id="PS50081"/>
    </source>
</evidence>
<evidence type="ECO:0000256" key="1">
    <source>
        <dbReference type="ARBA" id="ARBA00022723"/>
    </source>
</evidence>
<dbReference type="FunCoup" id="A0A251T0S3">
    <property type="interactions" value="14"/>
</dbReference>
<dbReference type="Pfam" id="PF03107">
    <property type="entry name" value="C1_2"/>
    <property type="match status" value="5"/>
</dbReference>
<dbReference type="InterPro" id="IPR053192">
    <property type="entry name" value="Vacuole_Formation_Reg"/>
</dbReference>
<accession>A0A251T0S3</accession>
<protein>
    <submittedName>
        <fullName evidence="5">Chromatin regulator PHD family</fullName>
    </submittedName>
</protein>